<dbReference type="Proteomes" id="UP001500393">
    <property type="component" value="Unassembled WGS sequence"/>
</dbReference>
<name>A0ABN2CU42_9ACTN</name>
<accession>A0ABN2CU42</accession>
<keyword evidence="1" id="KW-0812">Transmembrane</keyword>
<evidence type="ECO:0000313" key="2">
    <source>
        <dbReference type="EMBL" id="GAA1564410.1"/>
    </source>
</evidence>
<reference evidence="2 3" key="1">
    <citation type="journal article" date="2019" name="Int. J. Syst. Evol. Microbiol.">
        <title>The Global Catalogue of Microorganisms (GCM) 10K type strain sequencing project: providing services to taxonomists for standard genome sequencing and annotation.</title>
        <authorList>
            <consortium name="The Broad Institute Genomics Platform"/>
            <consortium name="The Broad Institute Genome Sequencing Center for Infectious Disease"/>
            <person name="Wu L."/>
            <person name="Ma J."/>
        </authorList>
    </citation>
    <scope>NUCLEOTIDE SEQUENCE [LARGE SCALE GENOMIC DNA]</scope>
    <source>
        <strain evidence="2 3">JCM 14969</strain>
    </source>
</reference>
<gene>
    <name evidence="2" type="ORF">GCM10009789_17250</name>
</gene>
<protein>
    <submittedName>
        <fullName evidence="2">DUF2784 domain-containing protein</fullName>
    </submittedName>
</protein>
<evidence type="ECO:0000313" key="3">
    <source>
        <dbReference type="Proteomes" id="UP001500393"/>
    </source>
</evidence>
<evidence type="ECO:0000256" key="1">
    <source>
        <dbReference type="SAM" id="Phobius"/>
    </source>
</evidence>
<proteinExistence type="predicted"/>
<feature type="transmembrane region" description="Helical" evidence="1">
    <location>
        <begin position="38"/>
        <end position="56"/>
    </location>
</feature>
<organism evidence="2 3">
    <name type="scientific">Kribbella sancticallisti</name>
    <dbReference type="NCBI Taxonomy" id="460087"/>
    <lineage>
        <taxon>Bacteria</taxon>
        <taxon>Bacillati</taxon>
        <taxon>Actinomycetota</taxon>
        <taxon>Actinomycetes</taxon>
        <taxon>Propionibacteriales</taxon>
        <taxon>Kribbellaceae</taxon>
        <taxon>Kribbella</taxon>
    </lineage>
</organism>
<feature type="transmembrane region" description="Helical" evidence="1">
    <location>
        <begin position="100"/>
        <end position="116"/>
    </location>
</feature>
<keyword evidence="1" id="KW-0472">Membrane</keyword>
<dbReference type="EMBL" id="BAAAOS010000017">
    <property type="protein sequence ID" value="GAA1564410.1"/>
    <property type="molecule type" value="Genomic_DNA"/>
</dbReference>
<dbReference type="Pfam" id="PF10861">
    <property type="entry name" value="DUF2784"/>
    <property type="match status" value="1"/>
</dbReference>
<keyword evidence="3" id="KW-1185">Reference proteome</keyword>
<comment type="caution">
    <text evidence="2">The sequence shown here is derived from an EMBL/GenBank/DDBJ whole genome shotgun (WGS) entry which is preliminary data.</text>
</comment>
<feature type="transmembrane region" description="Helical" evidence="1">
    <location>
        <begin position="12"/>
        <end position="31"/>
    </location>
</feature>
<sequence length="132" mass="14755">MAGVLYRFLADVVMVLHAAFLLFFVGGGFLAWRWPKVIWAHLAVGVWSITIVLLDFDCPLSGVEKYFLRKGGEEPYSTGYINHYLDGTIWPEGGTPTAEKVGFALLVISYIGFFVLRRRSRAKAKRPATTSP</sequence>
<keyword evidence="1" id="KW-1133">Transmembrane helix</keyword>
<dbReference type="InterPro" id="IPR021218">
    <property type="entry name" value="DUF2784"/>
</dbReference>